<dbReference type="EMBL" id="JQ844164">
    <property type="protein sequence ID" value="AGS51531.1"/>
    <property type="molecule type" value="Genomic_DNA"/>
</dbReference>
<reference evidence="1" key="1">
    <citation type="submission" date="2012-03" db="EMBL/GenBank/DDBJ databases">
        <title>Functional metagenomics reveals considerable lignocellulase gene clusters in the gut microbiome of a wood-feeding higher termite.</title>
        <authorList>
            <person name="Liu N."/>
        </authorList>
    </citation>
    <scope>NUCLEOTIDE SEQUENCE</scope>
</reference>
<accession>A0A806JXS6</accession>
<dbReference type="SUPFAM" id="SSF51717">
    <property type="entry name" value="Dihydropteroate synthetase-like"/>
    <property type="match status" value="1"/>
</dbReference>
<dbReference type="Gene3D" id="3.20.20.20">
    <property type="entry name" value="Dihydropteroate synthase-like"/>
    <property type="match status" value="1"/>
</dbReference>
<evidence type="ECO:0000313" key="1">
    <source>
        <dbReference type="EMBL" id="AGS51531.1"/>
    </source>
</evidence>
<organism evidence="1">
    <name type="scientific">uncultured bacterium contig00004</name>
    <dbReference type="NCBI Taxonomy" id="1181496"/>
    <lineage>
        <taxon>Bacteria</taxon>
        <taxon>environmental samples</taxon>
    </lineage>
</organism>
<sequence length="105" mass="11428">MAGPLNLKDGDDELIRKTRLILQYGAAIVVNFVDENGEAGTFELKTKIAARVYKKLLNNGCPAFNIVFECKNDNLICSWIQDNCPGAFAAKFPAFMTGSLAAKAI</sequence>
<protein>
    <submittedName>
        <fullName evidence="1">Uncharacterized protein</fullName>
    </submittedName>
</protein>
<proteinExistence type="predicted"/>
<dbReference type="InterPro" id="IPR011005">
    <property type="entry name" value="Dihydropteroate_synth-like_sf"/>
</dbReference>
<name>A0A806JXS6_9BACT</name>
<dbReference type="AlphaFoldDB" id="A0A806JXS6"/>